<sequence>MAERVLIAGNIHQDGLQLFEQREGLSVEITEAVDEATLAGLAHDVSAILVR</sequence>
<accession>A0A381UKE7</accession>
<feature type="non-terminal residue" evidence="1">
    <location>
        <position position="51"/>
    </location>
</feature>
<protein>
    <recommendedName>
        <fullName evidence="2">D-isomer specific 2-hydroxyacid dehydrogenase catalytic domain-containing protein</fullName>
    </recommendedName>
</protein>
<evidence type="ECO:0000313" key="1">
    <source>
        <dbReference type="EMBL" id="SVA28619.1"/>
    </source>
</evidence>
<reference evidence="1" key="1">
    <citation type="submission" date="2018-05" db="EMBL/GenBank/DDBJ databases">
        <authorList>
            <person name="Lanie J.A."/>
            <person name="Ng W.-L."/>
            <person name="Kazmierczak K.M."/>
            <person name="Andrzejewski T.M."/>
            <person name="Davidsen T.M."/>
            <person name="Wayne K.J."/>
            <person name="Tettelin H."/>
            <person name="Glass J.I."/>
            <person name="Rusch D."/>
            <person name="Podicherti R."/>
            <person name="Tsui H.-C.T."/>
            <person name="Winkler M.E."/>
        </authorList>
    </citation>
    <scope>NUCLEOTIDE SEQUENCE</scope>
</reference>
<name>A0A381UKE7_9ZZZZ</name>
<organism evidence="1">
    <name type="scientific">marine metagenome</name>
    <dbReference type="NCBI Taxonomy" id="408172"/>
    <lineage>
        <taxon>unclassified sequences</taxon>
        <taxon>metagenomes</taxon>
        <taxon>ecological metagenomes</taxon>
    </lineage>
</organism>
<dbReference type="EMBL" id="UINC01006615">
    <property type="protein sequence ID" value="SVA28619.1"/>
    <property type="molecule type" value="Genomic_DNA"/>
</dbReference>
<evidence type="ECO:0008006" key="2">
    <source>
        <dbReference type="Google" id="ProtNLM"/>
    </source>
</evidence>
<dbReference type="AlphaFoldDB" id="A0A381UKE7"/>
<gene>
    <name evidence="1" type="ORF">METZ01_LOCUS81473</name>
</gene>
<proteinExistence type="predicted"/>